<dbReference type="Gene3D" id="1.10.1060.10">
    <property type="entry name" value="Alpha-helical ferredoxin"/>
    <property type="match status" value="1"/>
</dbReference>
<feature type="domain" description="4Fe-4S ferredoxin-type" evidence="7">
    <location>
        <begin position="22"/>
        <end position="52"/>
    </location>
</feature>
<keyword evidence="9" id="KW-1185">Reference proteome</keyword>
<dbReference type="InterPro" id="IPR051460">
    <property type="entry name" value="HdrC_iron-sulfur_subunit"/>
</dbReference>
<evidence type="ECO:0000313" key="8">
    <source>
        <dbReference type="EMBL" id="SMC23513.1"/>
    </source>
</evidence>
<dbReference type="GO" id="GO:0051539">
    <property type="term" value="F:4 iron, 4 sulfur cluster binding"/>
    <property type="evidence" value="ECO:0007669"/>
    <property type="project" value="UniProtKB-KW"/>
</dbReference>
<name>A0A1W1XHP4_9BACT</name>
<dbReference type="RefSeq" id="WP_245802395.1">
    <property type="nucleotide sequence ID" value="NZ_FWXF01000008.1"/>
</dbReference>
<dbReference type="InterPro" id="IPR017896">
    <property type="entry name" value="4Fe4S_Fe-S-bd"/>
</dbReference>
<gene>
    <name evidence="8" type="ORF">SAMN02746041_01743</name>
</gene>
<proteinExistence type="predicted"/>
<organism evidence="8 9">
    <name type="scientific">Desulfacinum hydrothermale DSM 13146</name>
    <dbReference type="NCBI Taxonomy" id="1121390"/>
    <lineage>
        <taxon>Bacteria</taxon>
        <taxon>Pseudomonadati</taxon>
        <taxon>Thermodesulfobacteriota</taxon>
        <taxon>Syntrophobacteria</taxon>
        <taxon>Syntrophobacterales</taxon>
        <taxon>Syntrophobacteraceae</taxon>
        <taxon>Desulfacinum</taxon>
    </lineage>
</organism>
<dbReference type="SUPFAM" id="SSF46548">
    <property type="entry name" value="alpha-helical ferredoxin"/>
    <property type="match status" value="1"/>
</dbReference>
<keyword evidence="1" id="KW-0004">4Fe-4S</keyword>
<dbReference type="EMBL" id="FWXF01000008">
    <property type="protein sequence ID" value="SMC23513.1"/>
    <property type="molecule type" value="Genomic_DNA"/>
</dbReference>
<protein>
    <submittedName>
        <fullName evidence="8">Heterodisulfide reductase subunit C</fullName>
    </submittedName>
</protein>
<reference evidence="8 9" key="1">
    <citation type="submission" date="2017-04" db="EMBL/GenBank/DDBJ databases">
        <authorList>
            <person name="Afonso C.L."/>
            <person name="Miller P.J."/>
            <person name="Scott M.A."/>
            <person name="Spackman E."/>
            <person name="Goraichik I."/>
            <person name="Dimitrov K.M."/>
            <person name="Suarez D.L."/>
            <person name="Swayne D.E."/>
        </authorList>
    </citation>
    <scope>NUCLEOTIDE SEQUENCE [LARGE SCALE GENOMIC DNA]</scope>
    <source>
        <strain evidence="8 9">DSM 13146</strain>
    </source>
</reference>
<dbReference type="GO" id="GO:0046872">
    <property type="term" value="F:metal ion binding"/>
    <property type="evidence" value="ECO:0007669"/>
    <property type="project" value="UniProtKB-KW"/>
</dbReference>
<evidence type="ECO:0000256" key="6">
    <source>
        <dbReference type="SAM" id="MobiDB-lite"/>
    </source>
</evidence>
<feature type="compositionally biased region" description="Polar residues" evidence="6">
    <location>
        <begin position="198"/>
        <end position="215"/>
    </location>
</feature>
<dbReference type="AlphaFoldDB" id="A0A1W1XHP4"/>
<evidence type="ECO:0000256" key="5">
    <source>
        <dbReference type="ARBA" id="ARBA00023014"/>
    </source>
</evidence>
<dbReference type="InterPro" id="IPR009051">
    <property type="entry name" value="Helical_ferredxn"/>
</dbReference>
<evidence type="ECO:0000313" key="9">
    <source>
        <dbReference type="Proteomes" id="UP000192783"/>
    </source>
</evidence>
<keyword evidence="4" id="KW-0408">Iron</keyword>
<evidence type="ECO:0000256" key="2">
    <source>
        <dbReference type="ARBA" id="ARBA00022723"/>
    </source>
</evidence>
<sequence length="221" mass="24797">MEDGLNEARLGVNYDMAQEVFEKSGIQPTVCYQCRKCTSGCPLTFAMDYTPDQIVRFLILGLEERVLASRTIWVCSSCETCTTRCPNDIDIAGLMDHLKEEAHARGIVPPECRTVRAFHQAFLDDVARRGRVFEAGLLQRYMLTSGAWKDRLADGTLWSDVRMGWALLRRGRLPLKPQGVRAREEIRRIFQNAGKPQPVSQPSEAPSPSNQSASENPEAPN</sequence>
<accession>A0A1W1XHP4</accession>
<dbReference type="Proteomes" id="UP000192783">
    <property type="component" value="Unassembled WGS sequence"/>
</dbReference>
<feature type="region of interest" description="Disordered" evidence="6">
    <location>
        <begin position="187"/>
        <end position="221"/>
    </location>
</feature>
<evidence type="ECO:0000259" key="7">
    <source>
        <dbReference type="PROSITE" id="PS51379"/>
    </source>
</evidence>
<evidence type="ECO:0000256" key="3">
    <source>
        <dbReference type="ARBA" id="ARBA00023002"/>
    </source>
</evidence>
<dbReference type="GO" id="GO:0016491">
    <property type="term" value="F:oxidoreductase activity"/>
    <property type="evidence" value="ECO:0007669"/>
    <property type="project" value="UniProtKB-KW"/>
</dbReference>
<dbReference type="STRING" id="1121390.SAMN02746041_01743"/>
<dbReference type="GO" id="GO:0005886">
    <property type="term" value="C:plasma membrane"/>
    <property type="evidence" value="ECO:0007669"/>
    <property type="project" value="TreeGrafter"/>
</dbReference>
<dbReference type="Pfam" id="PF13183">
    <property type="entry name" value="Fer4_8"/>
    <property type="match status" value="1"/>
</dbReference>
<dbReference type="InterPro" id="IPR017900">
    <property type="entry name" value="4Fe4S_Fe_S_CS"/>
</dbReference>
<keyword evidence="5" id="KW-0411">Iron-sulfur</keyword>
<dbReference type="PROSITE" id="PS51379">
    <property type="entry name" value="4FE4S_FER_2"/>
    <property type="match status" value="1"/>
</dbReference>
<keyword evidence="3" id="KW-0560">Oxidoreductase</keyword>
<keyword evidence="2" id="KW-0479">Metal-binding</keyword>
<dbReference type="PROSITE" id="PS00198">
    <property type="entry name" value="4FE4S_FER_1"/>
    <property type="match status" value="1"/>
</dbReference>
<dbReference type="PANTHER" id="PTHR43255">
    <property type="entry name" value="IRON-SULFUR-BINDING OXIDOREDUCTASE FADF-RELATED-RELATED"/>
    <property type="match status" value="1"/>
</dbReference>
<evidence type="ECO:0000256" key="1">
    <source>
        <dbReference type="ARBA" id="ARBA00022485"/>
    </source>
</evidence>
<evidence type="ECO:0000256" key="4">
    <source>
        <dbReference type="ARBA" id="ARBA00023004"/>
    </source>
</evidence>
<dbReference type="PANTHER" id="PTHR43255:SF1">
    <property type="entry name" value="IRON-SULFUR-BINDING OXIDOREDUCTASE FADF-RELATED"/>
    <property type="match status" value="1"/>
</dbReference>